<dbReference type="EMBL" id="JWIN03000034">
    <property type="protein sequence ID" value="KAB1254321.1"/>
    <property type="molecule type" value="Genomic_DNA"/>
</dbReference>
<reference evidence="3 4" key="1">
    <citation type="journal article" date="2019" name="Mol. Ecol. Resour.">
        <title>Improving Illumina assemblies with Hi-C and long reads: an example with the North African dromedary.</title>
        <authorList>
            <person name="Elbers J.P."/>
            <person name="Rogers M.F."/>
            <person name="Perelman P.L."/>
            <person name="Proskuryakova A.A."/>
            <person name="Serdyukova N.A."/>
            <person name="Johnson W.E."/>
            <person name="Horin P."/>
            <person name="Corander J."/>
            <person name="Murphy D."/>
            <person name="Burger P.A."/>
        </authorList>
    </citation>
    <scope>NUCLEOTIDE SEQUENCE [LARGE SCALE GENOMIC DNA]</scope>
    <source>
        <strain evidence="3">Drom800</strain>
        <tissue evidence="3">Blood</tissue>
    </source>
</reference>
<evidence type="ECO:0000313" key="3">
    <source>
        <dbReference type="EMBL" id="KAB1254321.1"/>
    </source>
</evidence>
<organism evidence="3 4">
    <name type="scientific">Camelus dromedarius</name>
    <name type="common">Dromedary</name>
    <name type="synonym">Arabian camel</name>
    <dbReference type="NCBI Taxonomy" id="9838"/>
    <lineage>
        <taxon>Eukaryota</taxon>
        <taxon>Metazoa</taxon>
        <taxon>Chordata</taxon>
        <taxon>Craniata</taxon>
        <taxon>Vertebrata</taxon>
        <taxon>Euteleostomi</taxon>
        <taxon>Mammalia</taxon>
        <taxon>Eutheria</taxon>
        <taxon>Laurasiatheria</taxon>
        <taxon>Artiodactyla</taxon>
        <taxon>Tylopoda</taxon>
        <taxon>Camelidae</taxon>
        <taxon>Camelus</taxon>
    </lineage>
</organism>
<comment type="caution">
    <text evidence="3">The sequence shown here is derived from an EMBL/GenBank/DDBJ whole genome shotgun (WGS) entry which is preliminary data.</text>
</comment>
<keyword evidence="4" id="KW-1185">Reference proteome</keyword>
<feature type="chain" id="PRO_5024425065" evidence="2">
    <location>
        <begin position="21"/>
        <end position="277"/>
    </location>
</feature>
<name>A0A5N4C603_CAMDR</name>
<keyword evidence="1 2" id="KW-0732">Signal</keyword>
<dbReference type="Proteomes" id="UP000299084">
    <property type="component" value="Unassembled WGS sequence"/>
</dbReference>
<keyword evidence="3" id="KW-0675">Receptor</keyword>
<dbReference type="InterPro" id="IPR028082">
    <property type="entry name" value="Peripla_BP_I"/>
</dbReference>
<dbReference type="AlphaFoldDB" id="A0A5N4C603"/>
<evidence type="ECO:0000313" key="4">
    <source>
        <dbReference type="Proteomes" id="UP000299084"/>
    </source>
</evidence>
<accession>A0A5N4C603</accession>
<sequence>MKTLLPGLALWSLLLRPGLMFWASHVSQNCHDGSYEISVLMMNNSAFSEPLENLKAVVNEGLKTVRQRLREAGLNVTVNATFIYSEGVIYKSSDCRSSTCEGLDLLRIISKKKQMGCVLMGPSCTYSTFQMYLDTDLNYPMISAGSFGLSCDYKETLTRLMSPARKLMYFLVDFWKVNNFPFKPFSWNTAYVFKNSTESEDCFWYLNALEAGVSYFSQELSFKEMLRGDDQFQNILMDQNRKSNVIVVCGTPETISSLKGDRVVSEDIVIILVDLFQ</sequence>
<feature type="signal peptide" evidence="2">
    <location>
        <begin position="1"/>
        <end position="20"/>
    </location>
</feature>
<dbReference type="FunFam" id="3.40.50.2300:FF:000185">
    <property type="entry name" value="Guanylate cyclase"/>
    <property type="match status" value="1"/>
</dbReference>
<gene>
    <name evidence="3" type="ORF">Cadr_000029225</name>
</gene>
<dbReference type="Gene3D" id="3.40.50.2300">
    <property type="match status" value="1"/>
</dbReference>
<proteinExistence type="predicted"/>
<dbReference type="SUPFAM" id="SSF53822">
    <property type="entry name" value="Periplasmic binding protein-like I"/>
    <property type="match status" value="1"/>
</dbReference>
<evidence type="ECO:0000256" key="1">
    <source>
        <dbReference type="ARBA" id="ARBA00022729"/>
    </source>
</evidence>
<protein>
    <submittedName>
        <fullName evidence="3">Heat-stable enterotoxin receptor</fullName>
    </submittedName>
</protein>
<evidence type="ECO:0000256" key="2">
    <source>
        <dbReference type="SAM" id="SignalP"/>
    </source>
</evidence>